<feature type="signal peptide" evidence="2">
    <location>
        <begin position="1"/>
        <end position="21"/>
    </location>
</feature>
<sequence>MAAHVKQRTIIWSVLLVVTSAVHIQVTVSSSLTTNATVILSSNSDTTAMLSIRDANDSTMWQSGACFPTGYTARPQMNALYTRCNVSGACSWSGGYNSFYAFDGNMSTSATVKSYGGRATLKISLRTPMTITRFGLRGVFPAPAKNATTAATVWLYAVRYSGALQQILAVNSSASNQFLVATGTWQNITGVFINATSSFILTEVAAQYGPCFESASVDLGAEQYIGSARVRYWPGPMGVASWLLVSVDGLKYTDLMSWMGLPALNVSQMDPLMWVMPKAIKVRYIMVKHQVAEVDYAKVYVWGIDAWPPPPPSPPPPSPPPRPPPPPSPPPRP</sequence>
<evidence type="ECO:0000256" key="1">
    <source>
        <dbReference type="SAM" id="MobiDB-lite"/>
    </source>
</evidence>
<dbReference type="Proteomes" id="UP000722791">
    <property type="component" value="Unassembled WGS sequence"/>
</dbReference>
<gene>
    <name evidence="3" type="ORF">Vretimale_4667</name>
</gene>
<name>A0A8J4DGZ6_9CHLO</name>
<organism evidence="3 4">
    <name type="scientific">Volvox reticuliferus</name>
    <dbReference type="NCBI Taxonomy" id="1737510"/>
    <lineage>
        <taxon>Eukaryota</taxon>
        <taxon>Viridiplantae</taxon>
        <taxon>Chlorophyta</taxon>
        <taxon>core chlorophytes</taxon>
        <taxon>Chlorophyceae</taxon>
        <taxon>CS clade</taxon>
        <taxon>Chlamydomonadales</taxon>
        <taxon>Volvocaceae</taxon>
        <taxon>Volvox</taxon>
    </lineage>
</organism>
<dbReference type="EMBL" id="BNCQ01000006">
    <property type="protein sequence ID" value="GIL99517.1"/>
    <property type="molecule type" value="Genomic_DNA"/>
</dbReference>
<accession>A0A8J4DGZ6</accession>
<comment type="caution">
    <text evidence="3">The sequence shown here is derived from an EMBL/GenBank/DDBJ whole genome shotgun (WGS) entry which is preliminary data.</text>
</comment>
<evidence type="ECO:0000313" key="3">
    <source>
        <dbReference type="EMBL" id="GIL99517.1"/>
    </source>
</evidence>
<evidence type="ECO:0008006" key="5">
    <source>
        <dbReference type="Google" id="ProtNLM"/>
    </source>
</evidence>
<dbReference type="AlphaFoldDB" id="A0A8J4DGZ6"/>
<feature type="region of interest" description="Disordered" evidence="1">
    <location>
        <begin position="310"/>
        <end position="333"/>
    </location>
</feature>
<protein>
    <recommendedName>
        <fullName evidence="5">F5/8 type C domain-containing protein</fullName>
    </recommendedName>
</protein>
<keyword evidence="2" id="KW-0732">Signal</keyword>
<feature type="non-terminal residue" evidence="3">
    <location>
        <position position="1"/>
    </location>
</feature>
<reference evidence="3" key="1">
    <citation type="journal article" date="2021" name="Proc. Natl. Acad. Sci. U.S.A.">
        <title>Three genomes in the algal genus Volvox reveal the fate of a haploid sex-determining region after a transition to homothallism.</title>
        <authorList>
            <person name="Yamamoto K."/>
            <person name="Hamaji T."/>
            <person name="Kawai-Toyooka H."/>
            <person name="Matsuzaki R."/>
            <person name="Takahashi F."/>
            <person name="Nishimura Y."/>
            <person name="Kawachi M."/>
            <person name="Noguchi H."/>
            <person name="Minakuchi Y."/>
            <person name="Umen J.G."/>
            <person name="Toyoda A."/>
            <person name="Nozaki H."/>
        </authorList>
    </citation>
    <scope>NUCLEOTIDE SEQUENCE</scope>
    <source>
        <strain evidence="3">NIES-3785</strain>
    </source>
</reference>
<proteinExistence type="predicted"/>
<feature type="chain" id="PRO_5035217598" description="F5/8 type C domain-containing protein" evidence="2">
    <location>
        <begin position="22"/>
        <end position="333"/>
    </location>
</feature>
<evidence type="ECO:0000256" key="2">
    <source>
        <dbReference type="SAM" id="SignalP"/>
    </source>
</evidence>
<evidence type="ECO:0000313" key="4">
    <source>
        <dbReference type="Proteomes" id="UP000722791"/>
    </source>
</evidence>